<protein>
    <recommendedName>
        <fullName evidence="5">SSCRP protein</fullName>
    </recommendedName>
</protein>
<name>A0A9P8TU43_9HYPO</name>
<feature type="chain" id="PRO_5040185230" description="SSCRP protein" evidence="2">
    <location>
        <begin position="45"/>
        <end position="183"/>
    </location>
</feature>
<proteinExistence type="predicted"/>
<organism evidence="3 4">
    <name type="scientific">Trichoderma cornu-damae</name>
    <dbReference type="NCBI Taxonomy" id="654480"/>
    <lineage>
        <taxon>Eukaryota</taxon>
        <taxon>Fungi</taxon>
        <taxon>Dikarya</taxon>
        <taxon>Ascomycota</taxon>
        <taxon>Pezizomycotina</taxon>
        <taxon>Sordariomycetes</taxon>
        <taxon>Hypocreomycetidae</taxon>
        <taxon>Hypocreales</taxon>
        <taxon>Hypocreaceae</taxon>
        <taxon>Trichoderma</taxon>
    </lineage>
</organism>
<feature type="region of interest" description="Disordered" evidence="1">
    <location>
        <begin position="95"/>
        <end position="117"/>
    </location>
</feature>
<evidence type="ECO:0008006" key="5">
    <source>
        <dbReference type="Google" id="ProtNLM"/>
    </source>
</evidence>
<sequence>MLGRVMRHPRRQQLGLLAPRSSWPSTVFVLLLLLFGILASPASALPATPTASPAAALTQTLLAASRNRHHQAALAPSQPPQLRIPHLIWRGDSDNDSAAAASPPSPPPPYKPFVTPPPDRDADLAKMGYSMITFYTCDTISGQEQCGWHVPALKADGPTTRTDVRVVLAVVSCLAGILAWGLV</sequence>
<reference evidence="3" key="1">
    <citation type="submission" date="2021-08" db="EMBL/GenBank/DDBJ databases">
        <title>Chromosome-Level Trichoderma cornu-damae using Hi-C Data.</title>
        <authorList>
            <person name="Kim C.S."/>
        </authorList>
    </citation>
    <scope>NUCLEOTIDE SEQUENCE</scope>
    <source>
        <strain evidence="3">KA19-0412C</strain>
    </source>
</reference>
<dbReference type="AlphaFoldDB" id="A0A9P8TU43"/>
<accession>A0A9P8TU43</accession>
<evidence type="ECO:0000313" key="3">
    <source>
        <dbReference type="EMBL" id="KAH6603729.1"/>
    </source>
</evidence>
<dbReference type="OrthoDB" id="3542181at2759"/>
<comment type="caution">
    <text evidence="3">The sequence shown here is derived from an EMBL/GenBank/DDBJ whole genome shotgun (WGS) entry which is preliminary data.</text>
</comment>
<keyword evidence="2" id="KW-0732">Signal</keyword>
<keyword evidence="4" id="KW-1185">Reference proteome</keyword>
<evidence type="ECO:0000256" key="1">
    <source>
        <dbReference type="SAM" id="MobiDB-lite"/>
    </source>
</evidence>
<gene>
    <name evidence="3" type="ORF">Trco_008504</name>
</gene>
<evidence type="ECO:0000256" key="2">
    <source>
        <dbReference type="SAM" id="SignalP"/>
    </source>
</evidence>
<dbReference type="Proteomes" id="UP000827724">
    <property type="component" value="Unassembled WGS sequence"/>
</dbReference>
<feature type="compositionally biased region" description="Pro residues" evidence="1">
    <location>
        <begin position="103"/>
        <end position="117"/>
    </location>
</feature>
<feature type="signal peptide" evidence="2">
    <location>
        <begin position="1"/>
        <end position="44"/>
    </location>
</feature>
<dbReference type="EMBL" id="JAIWOZ010000007">
    <property type="protein sequence ID" value="KAH6603729.1"/>
    <property type="molecule type" value="Genomic_DNA"/>
</dbReference>
<evidence type="ECO:0000313" key="4">
    <source>
        <dbReference type="Proteomes" id="UP000827724"/>
    </source>
</evidence>